<protein>
    <submittedName>
        <fullName evidence="6">Carbohydrate kinase, FGGY family protein</fullName>
    </submittedName>
</protein>
<dbReference type="GO" id="GO:0005975">
    <property type="term" value="P:carbohydrate metabolic process"/>
    <property type="evidence" value="ECO:0007669"/>
    <property type="project" value="InterPro"/>
</dbReference>
<gene>
    <name evidence="6" type="ORF">HMPREF9444_00365</name>
</gene>
<proteinExistence type="inferred from homology"/>
<dbReference type="eggNOG" id="COG1070">
    <property type="taxonomic scope" value="Bacteria"/>
</dbReference>
<dbReference type="InterPro" id="IPR043129">
    <property type="entry name" value="ATPase_NBD"/>
</dbReference>
<dbReference type="GO" id="GO:0016301">
    <property type="term" value="F:kinase activity"/>
    <property type="evidence" value="ECO:0007669"/>
    <property type="project" value="UniProtKB-KW"/>
</dbReference>
<feature type="domain" description="Carbohydrate kinase FGGY C-terminal" evidence="5">
    <location>
        <begin position="270"/>
        <end position="458"/>
    </location>
</feature>
<evidence type="ECO:0000313" key="6">
    <source>
        <dbReference type="EMBL" id="EFY07782.1"/>
    </source>
</evidence>
<dbReference type="SUPFAM" id="SSF53067">
    <property type="entry name" value="Actin-like ATPase domain"/>
    <property type="match status" value="2"/>
</dbReference>
<evidence type="ECO:0000259" key="4">
    <source>
        <dbReference type="Pfam" id="PF00370"/>
    </source>
</evidence>
<dbReference type="Gene3D" id="3.30.420.40">
    <property type="match status" value="2"/>
</dbReference>
<name>E8LI50_SUCHY</name>
<dbReference type="CDD" id="cd00366">
    <property type="entry name" value="ASKHA_NBD_FGGY"/>
    <property type="match status" value="1"/>
</dbReference>
<keyword evidence="2" id="KW-0808">Transferase</keyword>
<dbReference type="EMBL" id="AEVO01000015">
    <property type="protein sequence ID" value="EFY07782.1"/>
    <property type="molecule type" value="Genomic_DNA"/>
</dbReference>
<dbReference type="AlphaFoldDB" id="E8LI50"/>
<dbReference type="Pfam" id="PF02782">
    <property type="entry name" value="FGGY_C"/>
    <property type="match status" value="1"/>
</dbReference>
<dbReference type="InterPro" id="IPR018484">
    <property type="entry name" value="FGGY_N"/>
</dbReference>
<dbReference type="HOGENOM" id="CLU_009281_3_3_6"/>
<comment type="caution">
    <text evidence="6">The sequence shown here is derived from an EMBL/GenBank/DDBJ whole genome shotgun (WGS) entry which is preliminary data.</text>
</comment>
<evidence type="ECO:0000256" key="2">
    <source>
        <dbReference type="ARBA" id="ARBA00022679"/>
    </source>
</evidence>
<keyword evidence="7" id="KW-1185">Reference proteome</keyword>
<dbReference type="PIRSF" id="PIRSF000538">
    <property type="entry name" value="GlpK"/>
    <property type="match status" value="1"/>
</dbReference>
<organism evidence="6 7">
    <name type="scientific">Succinatimonas hippei (strain DSM 22608 / JCM 16073 / KCTC 15190 / YIT 12066)</name>
    <dbReference type="NCBI Taxonomy" id="762983"/>
    <lineage>
        <taxon>Bacteria</taxon>
        <taxon>Pseudomonadati</taxon>
        <taxon>Pseudomonadota</taxon>
        <taxon>Gammaproteobacteria</taxon>
        <taxon>Aeromonadales</taxon>
        <taxon>Succinivibrionaceae</taxon>
        <taxon>Succinatimonas</taxon>
    </lineage>
</organism>
<reference evidence="6 7" key="1">
    <citation type="submission" date="2011-01" db="EMBL/GenBank/DDBJ databases">
        <authorList>
            <person name="Weinstock G."/>
            <person name="Sodergren E."/>
            <person name="Clifton S."/>
            <person name="Fulton L."/>
            <person name="Fulton B."/>
            <person name="Courtney L."/>
            <person name="Fronick C."/>
            <person name="Harrison M."/>
            <person name="Strong C."/>
            <person name="Farmer C."/>
            <person name="Delahaunty K."/>
            <person name="Markovic C."/>
            <person name="Hall O."/>
            <person name="Minx P."/>
            <person name="Tomlinson C."/>
            <person name="Mitreva M."/>
            <person name="Hou S."/>
            <person name="Chen J."/>
            <person name="Wollam A."/>
            <person name="Pepin K.H."/>
            <person name="Johnson M."/>
            <person name="Bhonagiri V."/>
            <person name="Zhang X."/>
            <person name="Suruliraj S."/>
            <person name="Warren W."/>
            <person name="Chinwalla A."/>
            <person name="Mardis E.R."/>
            <person name="Wilson R.K."/>
        </authorList>
    </citation>
    <scope>NUCLEOTIDE SEQUENCE [LARGE SCALE GENOMIC DNA]</scope>
    <source>
        <strain evidence="7">DSM 22608 / JCM 16073 / KCTC 15190 / YIT 12066</strain>
    </source>
</reference>
<dbReference type="InterPro" id="IPR018485">
    <property type="entry name" value="FGGY_C"/>
</dbReference>
<evidence type="ECO:0000256" key="1">
    <source>
        <dbReference type="ARBA" id="ARBA00009156"/>
    </source>
</evidence>
<evidence type="ECO:0000313" key="7">
    <source>
        <dbReference type="Proteomes" id="UP000018458"/>
    </source>
</evidence>
<dbReference type="PANTHER" id="PTHR43095">
    <property type="entry name" value="SUGAR KINASE"/>
    <property type="match status" value="1"/>
</dbReference>
<evidence type="ECO:0000259" key="5">
    <source>
        <dbReference type="Pfam" id="PF02782"/>
    </source>
</evidence>
<dbReference type="RefSeq" id="WP_009142588.1">
    <property type="nucleotide sequence ID" value="NZ_GL830953.1"/>
</dbReference>
<dbReference type="OrthoDB" id="9805576at2"/>
<dbReference type="Proteomes" id="UP000018458">
    <property type="component" value="Unassembled WGS sequence"/>
</dbReference>
<dbReference type="InterPro" id="IPR000577">
    <property type="entry name" value="Carb_kinase_FGGY"/>
</dbReference>
<keyword evidence="3 6" id="KW-0418">Kinase</keyword>
<comment type="similarity">
    <text evidence="1">Belongs to the FGGY kinase family.</text>
</comment>
<dbReference type="STRING" id="762983.HMPREF9444_00365"/>
<accession>E8LI50</accession>
<sequence length="528" mass="58221">MQSEKLYIGIDAGTQSVKVAVFDEHTNCLCSYTKPTTLTYPNPGWVDMDIDEFLNITIDCIKLCVDDVKGQGYSADAIKSVLCDGVICGICGVDKEGNAITPYINYLDSRTQDDVNYVNSLNLEIFAKETGNPEAKCLFPAMFARWFIKNSQAFNEKGVKFVHNAPYIGMHLAGLKGEDAYIDWGTMSGWGLGYKVEKKEWSDEQLQILGIDKKFMPRILKPWDVVGTVCNEMAKRTGLSTDTKICAGAGDTMQSMLGAGIFKANQGVDVAGTCAMFCVSTKGIIPKLSQKGTGLIFNSGTLPDTYFYWGFIRTGGLALRWFKDSVCQKGDDPTYYQNLSKEAAKIGIGSNGVIFLPYLTGGTDFAKNACGAFLNLELDTDQFVMWRAVLEAIGFDYMEIADVYKDAGVDLTRITVAEGGSRDHLWNQIKADMLDAVVTRYKVSGGAVRTNSVFAAYAAGDVDDLPSKLESLLEKDAEYEPNKENSAQYRKLFTLKRELVQSDMPSSFTKLAKIREECSKFDSNKTSN</sequence>
<dbReference type="PANTHER" id="PTHR43095:SF5">
    <property type="entry name" value="XYLULOSE KINASE"/>
    <property type="match status" value="1"/>
</dbReference>
<evidence type="ECO:0000256" key="3">
    <source>
        <dbReference type="ARBA" id="ARBA00022777"/>
    </source>
</evidence>
<dbReference type="InterPro" id="IPR050406">
    <property type="entry name" value="FGGY_Carb_Kinase"/>
</dbReference>
<dbReference type="Pfam" id="PF00370">
    <property type="entry name" value="FGGY_N"/>
    <property type="match status" value="1"/>
</dbReference>
<feature type="domain" description="Carbohydrate kinase FGGY N-terminal" evidence="4">
    <location>
        <begin position="6"/>
        <end position="258"/>
    </location>
</feature>